<evidence type="ECO:0000256" key="3">
    <source>
        <dbReference type="ARBA" id="ARBA00022927"/>
    </source>
</evidence>
<keyword evidence="1" id="KW-0813">Transport</keyword>
<keyword evidence="3" id="KW-0653">Protein transport</keyword>
<dbReference type="GO" id="GO:0008270">
    <property type="term" value="F:zinc ion binding"/>
    <property type="evidence" value="ECO:0007669"/>
    <property type="project" value="TreeGrafter"/>
</dbReference>
<dbReference type="InterPro" id="IPR011057">
    <property type="entry name" value="Mss4-like_sf"/>
</dbReference>
<proteinExistence type="predicted"/>
<evidence type="ECO:0000313" key="4">
    <source>
        <dbReference type="EnsemblMetazoa" id="XP_014241627.1"/>
    </source>
</evidence>
<keyword evidence="2" id="KW-0344">Guanine-nucleotide releasing factor</keyword>
<dbReference type="PROSITE" id="PS51796">
    <property type="entry name" value="MSS4"/>
    <property type="match status" value="1"/>
</dbReference>
<dbReference type="InterPro" id="IPR007515">
    <property type="entry name" value="Mss4"/>
</dbReference>
<dbReference type="OMA" id="VPLMMQK"/>
<sequence>MINLQDVVEEGKNKVSVFCSRCPSKILNSKSASYKSIQMSLPYLHKKGDNESQAEELTDFWEVLDMYTFENMGFSNTMDDKKYLICADCEMGPLGWHDLTTKVNYVALSRVKHNEDVAKK</sequence>
<protein>
    <recommendedName>
        <fullName evidence="6">Guanine nucleotide exchange factor MSS4 homolog</fullName>
    </recommendedName>
</protein>
<dbReference type="Gene3D" id="2.170.150.10">
    <property type="entry name" value="Metal Binding Protein, Guanine Nucleotide Exchange Factor, Chain A"/>
    <property type="match status" value="1"/>
</dbReference>
<dbReference type="EnsemblMetazoa" id="XM_014386141.1">
    <property type="protein sequence ID" value="XP_014241627.1"/>
    <property type="gene ID" value="LOC106662229"/>
</dbReference>
<evidence type="ECO:0000313" key="5">
    <source>
        <dbReference type="Proteomes" id="UP000494040"/>
    </source>
</evidence>
<gene>
    <name evidence="4" type="primary">106662229</name>
</gene>
<dbReference type="Proteomes" id="UP000494040">
    <property type="component" value="Unassembled WGS sequence"/>
</dbReference>
<reference evidence="4" key="1">
    <citation type="submission" date="2022-01" db="UniProtKB">
        <authorList>
            <consortium name="EnsemblMetazoa"/>
        </authorList>
    </citation>
    <scope>IDENTIFICATION</scope>
</reference>
<dbReference type="KEGG" id="clec:106662229"/>
<dbReference type="GO" id="GO:0005829">
    <property type="term" value="C:cytosol"/>
    <property type="evidence" value="ECO:0007669"/>
    <property type="project" value="TreeGrafter"/>
</dbReference>
<evidence type="ECO:0000256" key="1">
    <source>
        <dbReference type="ARBA" id="ARBA00022448"/>
    </source>
</evidence>
<organism evidence="4 5">
    <name type="scientific">Cimex lectularius</name>
    <name type="common">Bed bug</name>
    <name type="synonym">Acanthia lectularia</name>
    <dbReference type="NCBI Taxonomy" id="79782"/>
    <lineage>
        <taxon>Eukaryota</taxon>
        <taxon>Metazoa</taxon>
        <taxon>Ecdysozoa</taxon>
        <taxon>Arthropoda</taxon>
        <taxon>Hexapoda</taxon>
        <taxon>Insecta</taxon>
        <taxon>Pterygota</taxon>
        <taxon>Neoptera</taxon>
        <taxon>Paraneoptera</taxon>
        <taxon>Hemiptera</taxon>
        <taxon>Heteroptera</taxon>
        <taxon>Panheteroptera</taxon>
        <taxon>Cimicomorpha</taxon>
        <taxon>Cimicidae</taxon>
        <taxon>Cimex</taxon>
    </lineage>
</organism>
<dbReference type="FunFam" id="2.170.150.10:FF:000005">
    <property type="entry name" value="Guanine nucleotide exchange factor MSS4"/>
    <property type="match status" value="1"/>
</dbReference>
<dbReference type="Pfam" id="PF04421">
    <property type="entry name" value="Mss4"/>
    <property type="match status" value="1"/>
</dbReference>
<evidence type="ECO:0000256" key="2">
    <source>
        <dbReference type="ARBA" id="ARBA00022658"/>
    </source>
</evidence>
<name>A0A8I6RAJ3_CIMLE</name>
<dbReference type="GO" id="GO:0015031">
    <property type="term" value="P:protein transport"/>
    <property type="evidence" value="ECO:0007669"/>
    <property type="project" value="UniProtKB-KW"/>
</dbReference>
<dbReference type="GO" id="GO:0005085">
    <property type="term" value="F:guanyl-nucleotide exchange factor activity"/>
    <property type="evidence" value="ECO:0007669"/>
    <property type="project" value="UniProtKB-KW"/>
</dbReference>
<keyword evidence="5" id="KW-1185">Reference proteome</keyword>
<accession>A0A8I6RAJ3</accession>
<evidence type="ECO:0008006" key="6">
    <source>
        <dbReference type="Google" id="ProtNLM"/>
    </source>
</evidence>
<dbReference type="AlphaFoldDB" id="A0A8I6RAJ3"/>
<dbReference type="OrthoDB" id="30840at2759"/>
<dbReference type="SUPFAM" id="SSF51316">
    <property type="entry name" value="Mss4-like"/>
    <property type="match status" value="1"/>
</dbReference>
<dbReference type="PANTHER" id="PTHR13276:SF0">
    <property type="entry name" value="GUANINE NUCLEOTIDE EXCHANGE FACTOR MSS4"/>
    <property type="match status" value="1"/>
</dbReference>
<dbReference type="GO" id="GO:0007264">
    <property type="term" value="P:small GTPase-mediated signal transduction"/>
    <property type="evidence" value="ECO:0007669"/>
    <property type="project" value="InterPro"/>
</dbReference>
<dbReference type="GO" id="GO:0016020">
    <property type="term" value="C:membrane"/>
    <property type="evidence" value="ECO:0007669"/>
    <property type="project" value="TreeGrafter"/>
</dbReference>
<dbReference type="InterPro" id="IPR011323">
    <property type="entry name" value="Mss4/transl-control_tumour"/>
</dbReference>
<dbReference type="PANTHER" id="PTHR13276">
    <property type="entry name" value="GUANINE NUCLEOTIDE EXCHANGE FACTOR MSS4"/>
    <property type="match status" value="1"/>
</dbReference>
<dbReference type="GO" id="GO:0006892">
    <property type="term" value="P:post-Golgi vesicle-mediated transport"/>
    <property type="evidence" value="ECO:0007669"/>
    <property type="project" value="TreeGrafter"/>
</dbReference>